<accession>A0AAF0E151</accession>
<dbReference type="GO" id="GO:0140664">
    <property type="term" value="F:ATP-dependent DNA damage sensor activity"/>
    <property type="evidence" value="ECO:0007669"/>
    <property type="project" value="InterPro"/>
</dbReference>
<gene>
    <name evidence="4" type="ORF">MOBT1_003080</name>
</gene>
<keyword evidence="5" id="KW-1185">Reference proteome</keyword>
<dbReference type="Pfam" id="PF08676">
    <property type="entry name" value="MutL_C"/>
    <property type="match status" value="1"/>
</dbReference>
<feature type="region of interest" description="Disordered" evidence="2">
    <location>
        <begin position="335"/>
        <end position="364"/>
    </location>
</feature>
<reference evidence="4" key="1">
    <citation type="submission" date="2023-03" db="EMBL/GenBank/DDBJ databases">
        <title>Mating type loci evolution in Malassezia.</title>
        <authorList>
            <person name="Coelho M.A."/>
        </authorList>
    </citation>
    <scope>NUCLEOTIDE SEQUENCE</scope>
    <source>
        <strain evidence="4">CBS 7876</strain>
    </source>
</reference>
<evidence type="ECO:0000313" key="5">
    <source>
        <dbReference type="Proteomes" id="UP001214603"/>
    </source>
</evidence>
<dbReference type="GO" id="GO:0016887">
    <property type="term" value="F:ATP hydrolysis activity"/>
    <property type="evidence" value="ECO:0007669"/>
    <property type="project" value="InterPro"/>
</dbReference>
<dbReference type="Gene3D" id="3.30.1540.20">
    <property type="entry name" value="MutL, C-terminal domain, dimerisation subdomain"/>
    <property type="match status" value="1"/>
</dbReference>
<dbReference type="SUPFAM" id="SSF118116">
    <property type="entry name" value="DNA mismatch repair protein MutL"/>
    <property type="match status" value="1"/>
</dbReference>
<evidence type="ECO:0000313" key="4">
    <source>
        <dbReference type="EMBL" id="WFD04373.1"/>
    </source>
</evidence>
<feature type="domain" description="MutL C-terminal dimerisation" evidence="3">
    <location>
        <begin position="375"/>
        <end position="544"/>
    </location>
</feature>
<dbReference type="SMART" id="SM00853">
    <property type="entry name" value="MutL_C"/>
    <property type="match status" value="1"/>
</dbReference>
<dbReference type="PANTHER" id="PTHR10073:SF47">
    <property type="entry name" value="DNA MISMATCH REPAIR PROTEIN MLH3"/>
    <property type="match status" value="1"/>
</dbReference>
<proteinExistence type="inferred from homology"/>
<dbReference type="Gene3D" id="3.30.1370.100">
    <property type="entry name" value="MutL, C-terminal domain, regulatory subdomain"/>
    <property type="match status" value="1"/>
</dbReference>
<sequence length="604" mass="65186">MRRLPRSTAAAVRAAARFPTWASLVDALVRAALHAGAARIDVLVDLDAWTLSCRDTGDGAAVLHAAADAGLAHLALLDADVRLATGRHTRLERGDQVLYAGPTPAPRTHAPTNGVTLRDVFAGIPVRRRVLAAARRAELRRVRECVRVLALSHPDTHLTLSTRAARLVRAPRAPTLRARAERVCGPPFAHARTLAADRVFGAWRVTLHGVVGTPCAAPVHQHIAINGVPVPRTPGLAAAYALREARHADVLPWQDSRAYERIALGDRSLHTHAARCLGAHGAHEHAAFVLNVCVARASTPQLERAPRDWYALLGALLAHDAPPAGPTRRARTSRYFAPHAPRTPRAAVPRAAADDGADAEPVPVPPRAALRDARVVAQVDRKYIVCAAGDVVLLVDQHAADERVRLEALVAQYVAACLEARAAGTEAHRCACAPLVVPLAELPLTPAHVDVVRFWGFGVRRTTHWTVDAVPRALERLAHDASLLRRVLDAFAHQPVDEMPMWLRTLAPGSASAHMAALRHWPPLVTHLLATQACHRAIRTCDAYPGFHHALTSEQCTRLVSQLAETAFPYQCAHGRPSVVAVRVHMPLAPRALNWAWLGAEAAP</sequence>
<dbReference type="AlphaFoldDB" id="A0AAF0E151"/>
<name>A0AAF0E151_9BASI</name>
<dbReference type="InterPro" id="IPR038973">
    <property type="entry name" value="MutL/Mlh/Pms-like"/>
</dbReference>
<dbReference type="GO" id="GO:0006298">
    <property type="term" value="P:mismatch repair"/>
    <property type="evidence" value="ECO:0007669"/>
    <property type="project" value="InterPro"/>
</dbReference>
<comment type="similarity">
    <text evidence="1">Belongs to the DNA mismatch repair MutL/HexB family.</text>
</comment>
<evidence type="ECO:0000256" key="1">
    <source>
        <dbReference type="ARBA" id="ARBA00006082"/>
    </source>
</evidence>
<evidence type="ECO:0000256" key="2">
    <source>
        <dbReference type="SAM" id="MobiDB-lite"/>
    </source>
</evidence>
<dbReference type="PANTHER" id="PTHR10073">
    <property type="entry name" value="DNA MISMATCH REPAIR PROTEIN MLH, PMS, MUTL"/>
    <property type="match status" value="1"/>
</dbReference>
<organism evidence="4 5">
    <name type="scientific">Malassezia obtusa</name>
    <dbReference type="NCBI Taxonomy" id="76774"/>
    <lineage>
        <taxon>Eukaryota</taxon>
        <taxon>Fungi</taxon>
        <taxon>Dikarya</taxon>
        <taxon>Basidiomycota</taxon>
        <taxon>Ustilaginomycotina</taxon>
        <taxon>Malasseziomycetes</taxon>
        <taxon>Malasseziales</taxon>
        <taxon>Malasseziaceae</taxon>
        <taxon>Malassezia</taxon>
    </lineage>
</organism>
<evidence type="ECO:0000259" key="3">
    <source>
        <dbReference type="SMART" id="SM00853"/>
    </source>
</evidence>
<dbReference type="Gene3D" id="3.30.565.10">
    <property type="entry name" value="Histidine kinase-like ATPase, C-terminal domain"/>
    <property type="match status" value="1"/>
</dbReference>
<dbReference type="Proteomes" id="UP001214603">
    <property type="component" value="Chromosome 8"/>
</dbReference>
<dbReference type="GO" id="GO:0005524">
    <property type="term" value="F:ATP binding"/>
    <property type="evidence" value="ECO:0007669"/>
    <property type="project" value="InterPro"/>
</dbReference>
<dbReference type="InterPro" id="IPR042120">
    <property type="entry name" value="MutL_C_dimsub"/>
</dbReference>
<dbReference type="InterPro" id="IPR014790">
    <property type="entry name" value="MutL_C"/>
</dbReference>
<dbReference type="GO" id="GO:0032300">
    <property type="term" value="C:mismatch repair complex"/>
    <property type="evidence" value="ECO:0007669"/>
    <property type="project" value="InterPro"/>
</dbReference>
<dbReference type="InterPro" id="IPR042121">
    <property type="entry name" value="MutL_C_regsub"/>
</dbReference>
<dbReference type="InterPro" id="IPR036890">
    <property type="entry name" value="HATPase_C_sf"/>
</dbReference>
<dbReference type="EMBL" id="CP119941">
    <property type="protein sequence ID" value="WFD04373.1"/>
    <property type="molecule type" value="Genomic_DNA"/>
</dbReference>
<protein>
    <recommendedName>
        <fullName evidence="3">MutL C-terminal dimerisation domain-containing protein</fullName>
    </recommendedName>
</protein>
<feature type="compositionally biased region" description="Low complexity" evidence="2">
    <location>
        <begin position="337"/>
        <end position="351"/>
    </location>
</feature>
<dbReference type="InterPro" id="IPR037198">
    <property type="entry name" value="MutL_C_sf"/>
</dbReference>